<organism evidence="1">
    <name type="scientific">Faxonius propinquus nudivirus</name>
    <dbReference type="NCBI Taxonomy" id="3139431"/>
    <lineage>
        <taxon>Viruses</taxon>
        <taxon>Viruses incertae sedis</taxon>
        <taxon>Naldaviricetes</taxon>
        <taxon>Lefavirales</taxon>
        <taxon>Nudiviridae</taxon>
    </lineage>
</organism>
<sequence length="152" mass="17852">MNQEDSVVNSNDNEYQTIKTNHNDLLTNQLSLDDPNNNSYGKIWDENDNEFWINRYISNQEVLADEDYFEYLNKIRNTNTLTEILIDPLINNTETEQTKPLIGATYQELYCVDKELLNNVILQEQRLLNDQEPFTSQSLEDDSEDLPKKNNN</sequence>
<reference evidence="1" key="1">
    <citation type="submission" date="2024-06" db="EMBL/GenBank/DDBJ databases">
        <title>North American crayfish harbour diverse members of the Nudiviridae.</title>
        <authorList>
            <person name="Stratton C."/>
            <person name="Bojko J."/>
        </authorList>
    </citation>
    <scope>NUCLEOTIDE SEQUENCE</scope>
    <source>
        <strain evidence="1">142H</strain>
    </source>
</reference>
<protein>
    <submittedName>
        <fullName evidence="1">Uncharacterized protein</fullName>
    </submittedName>
</protein>
<proteinExistence type="predicted"/>
<accession>A0AAU8GF75</accession>
<name>A0AAU8GF75_9VIRU</name>
<dbReference type="EMBL" id="PP955094">
    <property type="protein sequence ID" value="XCH39344.1"/>
    <property type="molecule type" value="Genomic_DNA"/>
</dbReference>
<gene>
    <name evidence="1" type="ORF">FpNV_099</name>
</gene>
<evidence type="ECO:0000313" key="1">
    <source>
        <dbReference type="EMBL" id="XCH39344.1"/>
    </source>
</evidence>